<sequence>PLASQNKVSCYGSGKKANNADLAEVAARFCIEIGLWTHWWHDLLEAENFKIHKNYTPSTSKGIDVVLTFKLNRKCYWAYDYGECLRYLRNPVDACNCGGENSKQGSTTWNDCLTFGIDLNTAAGKSGGWSPFDQY</sequence>
<evidence type="ECO:0000313" key="2">
    <source>
        <dbReference type="Proteomes" id="UP001303889"/>
    </source>
</evidence>
<dbReference type="AlphaFoldDB" id="A0AAN6RPB9"/>
<name>A0AAN6RPB9_9PEZI</name>
<comment type="caution">
    <text evidence="1">The sequence shown here is derived from an EMBL/GenBank/DDBJ whole genome shotgun (WGS) entry which is preliminary data.</text>
</comment>
<feature type="non-terminal residue" evidence="1">
    <location>
        <position position="1"/>
    </location>
</feature>
<dbReference type="Proteomes" id="UP001303889">
    <property type="component" value="Unassembled WGS sequence"/>
</dbReference>
<reference evidence="1" key="2">
    <citation type="submission" date="2023-05" db="EMBL/GenBank/DDBJ databases">
        <authorList>
            <consortium name="Lawrence Berkeley National Laboratory"/>
            <person name="Steindorff A."/>
            <person name="Hensen N."/>
            <person name="Bonometti L."/>
            <person name="Westerberg I."/>
            <person name="Brannstrom I.O."/>
            <person name="Guillou S."/>
            <person name="Cros-Aarteil S."/>
            <person name="Calhoun S."/>
            <person name="Haridas S."/>
            <person name="Kuo A."/>
            <person name="Mondo S."/>
            <person name="Pangilinan J."/>
            <person name="Riley R."/>
            <person name="Labutti K."/>
            <person name="Andreopoulos B."/>
            <person name="Lipzen A."/>
            <person name="Chen C."/>
            <person name="Yanf M."/>
            <person name="Daum C."/>
            <person name="Ng V."/>
            <person name="Clum A."/>
            <person name="Ohm R."/>
            <person name="Martin F."/>
            <person name="Silar P."/>
            <person name="Natvig D."/>
            <person name="Lalanne C."/>
            <person name="Gautier V."/>
            <person name="Ament-Velasquez S.L."/>
            <person name="Kruys A."/>
            <person name="Hutchinson M.I."/>
            <person name="Powell A.J."/>
            <person name="Barry K."/>
            <person name="Miller A.N."/>
            <person name="Grigoriev I.V."/>
            <person name="Debuchy R."/>
            <person name="Gladieux P."/>
            <person name="Thoren M.H."/>
            <person name="Johannesson H."/>
        </authorList>
    </citation>
    <scope>NUCLEOTIDE SEQUENCE</scope>
    <source>
        <strain evidence="1">CBS 103.79</strain>
    </source>
</reference>
<protein>
    <submittedName>
        <fullName evidence="1">Uncharacterized protein</fullName>
    </submittedName>
</protein>
<organism evidence="1 2">
    <name type="scientific">Staphylotrichum tortipilum</name>
    <dbReference type="NCBI Taxonomy" id="2831512"/>
    <lineage>
        <taxon>Eukaryota</taxon>
        <taxon>Fungi</taxon>
        <taxon>Dikarya</taxon>
        <taxon>Ascomycota</taxon>
        <taxon>Pezizomycotina</taxon>
        <taxon>Sordariomycetes</taxon>
        <taxon>Sordariomycetidae</taxon>
        <taxon>Sordariales</taxon>
        <taxon>Chaetomiaceae</taxon>
        <taxon>Staphylotrichum</taxon>
    </lineage>
</organism>
<proteinExistence type="predicted"/>
<dbReference type="EMBL" id="MU856149">
    <property type="protein sequence ID" value="KAK3897498.1"/>
    <property type="molecule type" value="Genomic_DNA"/>
</dbReference>
<keyword evidence="2" id="KW-1185">Reference proteome</keyword>
<evidence type="ECO:0000313" key="1">
    <source>
        <dbReference type="EMBL" id="KAK3897498.1"/>
    </source>
</evidence>
<gene>
    <name evidence="1" type="ORF">C8A05DRAFT_19757</name>
</gene>
<accession>A0AAN6RPB9</accession>
<reference evidence="1" key="1">
    <citation type="journal article" date="2023" name="Mol. Phylogenet. Evol.">
        <title>Genome-scale phylogeny and comparative genomics of the fungal order Sordariales.</title>
        <authorList>
            <person name="Hensen N."/>
            <person name="Bonometti L."/>
            <person name="Westerberg I."/>
            <person name="Brannstrom I.O."/>
            <person name="Guillou S."/>
            <person name="Cros-Aarteil S."/>
            <person name="Calhoun S."/>
            <person name="Haridas S."/>
            <person name="Kuo A."/>
            <person name="Mondo S."/>
            <person name="Pangilinan J."/>
            <person name="Riley R."/>
            <person name="LaButti K."/>
            <person name="Andreopoulos B."/>
            <person name="Lipzen A."/>
            <person name="Chen C."/>
            <person name="Yan M."/>
            <person name="Daum C."/>
            <person name="Ng V."/>
            <person name="Clum A."/>
            <person name="Steindorff A."/>
            <person name="Ohm R.A."/>
            <person name="Martin F."/>
            <person name="Silar P."/>
            <person name="Natvig D.O."/>
            <person name="Lalanne C."/>
            <person name="Gautier V."/>
            <person name="Ament-Velasquez S.L."/>
            <person name="Kruys A."/>
            <person name="Hutchinson M.I."/>
            <person name="Powell A.J."/>
            <person name="Barry K."/>
            <person name="Miller A.N."/>
            <person name="Grigoriev I.V."/>
            <person name="Debuchy R."/>
            <person name="Gladieux P."/>
            <person name="Hiltunen Thoren M."/>
            <person name="Johannesson H."/>
        </authorList>
    </citation>
    <scope>NUCLEOTIDE SEQUENCE</scope>
    <source>
        <strain evidence="1">CBS 103.79</strain>
    </source>
</reference>